<keyword evidence="2" id="KW-1185">Reference proteome</keyword>
<dbReference type="Proteomes" id="UP001172645">
    <property type="component" value="Unassembled WGS sequence"/>
</dbReference>
<comment type="caution">
    <text evidence="1">The sequence shown here is derived from an EMBL/GenBank/DDBJ whole genome shotgun (WGS) entry which is preliminary data.</text>
</comment>
<dbReference type="EMBL" id="JARFYM010000038">
    <property type="protein sequence ID" value="MDL2403109.1"/>
    <property type="molecule type" value="Genomic_DNA"/>
</dbReference>
<reference evidence="1" key="1">
    <citation type="submission" date="2023-06" db="EMBL/GenBank/DDBJ databases">
        <title>Phylogenetic Diversity of Rhizobium strains.</title>
        <authorList>
            <person name="Moura F.T."/>
            <person name="Helene L.C.F."/>
            <person name="Hungria M."/>
        </authorList>
    </citation>
    <scope>NUCLEOTIDE SEQUENCE</scope>
    <source>
        <strain evidence="1">CCGE526</strain>
    </source>
</reference>
<dbReference type="RefSeq" id="WP_285872528.1">
    <property type="nucleotide sequence ID" value="NZ_JARFYM010000038.1"/>
</dbReference>
<accession>A0ABT7K3C4</accession>
<organism evidence="1 2">
    <name type="scientific">Rhizobium mayense</name>
    <dbReference type="NCBI Taxonomy" id="1312184"/>
    <lineage>
        <taxon>Bacteria</taxon>
        <taxon>Pseudomonadati</taxon>
        <taxon>Pseudomonadota</taxon>
        <taxon>Alphaproteobacteria</taxon>
        <taxon>Hyphomicrobiales</taxon>
        <taxon>Rhizobiaceae</taxon>
        <taxon>Rhizobium/Agrobacterium group</taxon>
        <taxon>Rhizobium</taxon>
    </lineage>
</organism>
<name>A0ABT7K3C4_9HYPH</name>
<gene>
    <name evidence="1" type="ORF">PY649_29885</name>
</gene>
<evidence type="ECO:0000313" key="1">
    <source>
        <dbReference type="EMBL" id="MDL2403109.1"/>
    </source>
</evidence>
<proteinExistence type="predicted"/>
<evidence type="ECO:0000313" key="2">
    <source>
        <dbReference type="Proteomes" id="UP001172645"/>
    </source>
</evidence>
<protein>
    <submittedName>
        <fullName evidence="1">Uncharacterized protein</fullName>
    </submittedName>
</protein>
<sequence length="83" mass="9294">MIATIVLEHQLLYNFNAYAGVEIFLATGLWRAADREAGNALRGIAMLTTIDLDDDSLKPRSGGSTSRRSAWRRLEVQRVGLRF</sequence>